<dbReference type="AlphaFoldDB" id="A0ABD3CRL9"/>
<accession>A0ABD3CRL9</accession>
<proteinExistence type="predicted"/>
<reference evidence="2" key="1">
    <citation type="journal article" date="2024" name="IScience">
        <title>Strigolactones Initiate the Formation of Haustorium-like Structures in Castilleja.</title>
        <authorList>
            <person name="Buerger M."/>
            <person name="Peterson D."/>
            <person name="Chory J."/>
        </authorList>
    </citation>
    <scope>NUCLEOTIDE SEQUENCE [LARGE SCALE GENOMIC DNA]</scope>
</reference>
<organism evidence="1 2">
    <name type="scientific">Castilleja foliolosa</name>
    <dbReference type="NCBI Taxonomy" id="1961234"/>
    <lineage>
        <taxon>Eukaryota</taxon>
        <taxon>Viridiplantae</taxon>
        <taxon>Streptophyta</taxon>
        <taxon>Embryophyta</taxon>
        <taxon>Tracheophyta</taxon>
        <taxon>Spermatophyta</taxon>
        <taxon>Magnoliopsida</taxon>
        <taxon>eudicotyledons</taxon>
        <taxon>Gunneridae</taxon>
        <taxon>Pentapetalae</taxon>
        <taxon>asterids</taxon>
        <taxon>lamiids</taxon>
        <taxon>Lamiales</taxon>
        <taxon>Orobanchaceae</taxon>
        <taxon>Pedicularideae</taxon>
        <taxon>Castillejinae</taxon>
        <taxon>Castilleja</taxon>
    </lineage>
</organism>
<protein>
    <submittedName>
        <fullName evidence="1">Uncharacterized protein</fullName>
    </submittedName>
</protein>
<gene>
    <name evidence="1" type="ORF">CASFOL_025091</name>
</gene>
<name>A0ABD3CRL9_9LAMI</name>
<comment type="caution">
    <text evidence="1">The sequence shown here is derived from an EMBL/GenBank/DDBJ whole genome shotgun (WGS) entry which is preliminary data.</text>
</comment>
<sequence>MTMTQRNTIEGWDHMEKGITKLIDILEEQPEASQLTPEDYVTLYSVR</sequence>
<keyword evidence="2" id="KW-1185">Reference proteome</keyword>
<evidence type="ECO:0000313" key="1">
    <source>
        <dbReference type="EMBL" id="KAL3632107.1"/>
    </source>
</evidence>
<dbReference type="Proteomes" id="UP001632038">
    <property type="component" value="Unassembled WGS sequence"/>
</dbReference>
<evidence type="ECO:0000313" key="2">
    <source>
        <dbReference type="Proteomes" id="UP001632038"/>
    </source>
</evidence>
<dbReference type="EMBL" id="JAVIJP010000032">
    <property type="protein sequence ID" value="KAL3632107.1"/>
    <property type="molecule type" value="Genomic_DNA"/>
</dbReference>